<organism evidence="3 4">
    <name type="scientific">Helianthus annuus</name>
    <name type="common">Common sunflower</name>
    <dbReference type="NCBI Taxonomy" id="4232"/>
    <lineage>
        <taxon>Eukaryota</taxon>
        <taxon>Viridiplantae</taxon>
        <taxon>Streptophyta</taxon>
        <taxon>Embryophyta</taxon>
        <taxon>Tracheophyta</taxon>
        <taxon>Spermatophyta</taxon>
        <taxon>Magnoliopsida</taxon>
        <taxon>eudicotyledons</taxon>
        <taxon>Gunneridae</taxon>
        <taxon>Pentapetalae</taxon>
        <taxon>asterids</taxon>
        <taxon>campanulids</taxon>
        <taxon>Asterales</taxon>
        <taxon>Asteraceae</taxon>
        <taxon>Asteroideae</taxon>
        <taxon>Heliantheae alliance</taxon>
        <taxon>Heliantheae</taxon>
        <taxon>Helianthus</taxon>
    </lineage>
</organism>
<evidence type="ECO:0000313" key="3">
    <source>
        <dbReference type="EMBL" id="OTG37314.1"/>
    </source>
</evidence>
<evidence type="ECO:0000313" key="4">
    <source>
        <dbReference type="Proteomes" id="UP000215914"/>
    </source>
</evidence>
<dbReference type="EMBL" id="CM007890">
    <property type="protein sequence ID" value="OTG37314.1"/>
    <property type="molecule type" value="Genomic_DNA"/>
</dbReference>
<reference evidence="2" key="3">
    <citation type="submission" date="2020-06" db="EMBL/GenBank/DDBJ databases">
        <title>Helianthus annuus Genome sequencing and assembly Release 2.</title>
        <authorList>
            <person name="Gouzy J."/>
            <person name="Langlade N."/>
            <person name="Munos S."/>
        </authorList>
    </citation>
    <scope>NUCLEOTIDE SEQUENCE</scope>
    <source>
        <tissue evidence="2">Leaves</tissue>
    </source>
</reference>
<protein>
    <submittedName>
        <fullName evidence="2">Nucleotide-binding alpha-beta plait domain superfamily, RNA-binding domain superfamily</fullName>
    </submittedName>
    <submittedName>
        <fullName evidence="3">Putative nucleotide-binding alpha-beta plait domain-containing protein</fullName>
    </submittedName>
</protein>
<dbReference type="AlphaFoldDB" id="A0A251VPC3"/>
<gene>
    <name evidence="3" type="ORF">HannXRQ_Chr01g0017491</name>
    <name evidence="2" type="ORF">HanXRQr2_Chr01g0027971</name>
</gene>
<reference evidence="2 4" key="1">
    <citation type="journal article" date="2017" name="Nature">
        <title>The sunflower genome provides insights into oil metabolism, flowering and Asterid evolution.</title>
        <authorList>
            <person name="Badouin H."/>
            <person name="Gouzy J."/>
            <person name="Grassa C.J."/>
            <person name="Murat F."/>
            <person name="Staton S.E."/>
            <person name="Cottret L."/>
            <person name="Lelandais-Briere C."/>
            <person name="Owens G.L."/>
            <person name="Carrere S."/>
            <person name="Mayjonade B."/>
            <person name="Legrand L."/>
            <person name="Gill N."/>
            <person name="Kane N.C."/>
            <person name="Bowers J.E."/>
            <person name="Hubner S."/>
            <person name="Bellec A."/>
            <person name="Berard A."/>
            <person name="Berges H."/>
            <person name="Blanchet N."/>
            <person name="Boniface M.C."/>
            <person name="Brunel D."/>
            <person name="Catrice O."/>
            <person name="Chaidir N."/>
            <person name="Claudel C."/>
            <person name="Donnadieu C."/>
            <person name="Faraut T."/>
            <person name="Fievet G."/>
            <person name="Helmstetter N."/>
            <person name="King M."/>
            <person name="Knapp S.J."/>
            <person name="Lai Z."/>
            <person name="Le Paslier M.C."/>
            <person name="Lippi Y."/>
            <person name="Lorenzon L."/>
            <person name="Mandel J.R."/>
            <person name="Marage G."/>
            <person name="Marchand G."/>
            <person name="Marquand E."/>
            <person name="Bret-Mestries E."/>
            <person name="Morien E."/>
            <person name="Nambeesan S."/>
            <person name="Nguyen T."/>
            <person name="Pegot-Espagnet P."/>
            <person name="Pouilly N."/>
            <person name="Raftis F."/>
            <person name="Sallet E."/>
            <person name="Schiex T."/>
            <person name="Thomas J."/>
            <person name="Vandecasteele C."/>
            <person name="Vares D."/>
            <person name="Vear F."/>
            <person name="Vautrin S."/>
            <person name="Crespi M."/>
            <person name="Mangin B."/>
            <person name="Burke J.M."/>
            <person name="Salse J."/>
            <person name="Munos S."/>
            <person name="Vincourt P."/>
            <person name="Rieseberg L.H."/>
            <person name="Langlade N.B."/>
        </authorList>
    </citation>
    <scope>NUCLEOTIDE SEQUENCE [LARGE SCALE GENOMIC DNA]</scope>
    <source>
        <strain evidence="4">cv. SF193</strain>
        <tissue evidence="2">Leaves</tissue>
    </source>
</reference>
<evidence type="ECO:0000256" key="1">
    <source>
        <dbReference type="SAM" id="MobiDB-lite"/>
    </source>
</evidence>
<dbReference type="SUPFAM" id="SSF54928">
    <property type="entry name" value="RNA-binding domain, RBD"/>
    <property type="match status" value="1"/>
</dbReference>
<dbReference type="Proteomes" id="UP000215914">
    <property type="component" value="Chromosome 1"/>
</dbReference>
<dbReference type="STRING" id="4232.A0A251VPC3"/>
<dbReference type="Gene3D" id="3.30.70.330">
    <property type="match status" value="1"/>
</dbReference>
<name>A0A251VPC3_HELAN</name>
<reference evidence="3" key="2">
    <citation type="submission" date="2017-02" db="EMBL/GenBank/DDBJ databases">
        <title>Sunflower complete genome.</title>
        <authorList>
            <person name="Langlade N."/>
            <person name="Munos S."/>
        </authorList>
    </citation>
    <scope>NUCLEOTIDE SEQUENCE [LARGE SCALE GENOMIC DNA]</scope>
    <source>
        <tissue evidence="3">Leaves</tissue>
    </source>
</reference>
<dbReference type="GO" id="GO:0003676">
    <property type="term" value="F:nucleic acid binding"/>
    <property type="evidence" value="ECO:0007669"/>
    <property type="project" value="InterPro"/>
</dbReference>
<accession>A0A251VPC3</accession>
<dbReference type="Gramene" id="mRNA:HanXRQr2_Chr01g0027971">
    <property type="protein sequence ID" value="mRNA:HanXRQr2_Chr01g0027971"/>
    <property type="gene ID" value="HanXRQr2_Chr01g0027971"/>
</dbReference>
<proteinExistence type="predicted"/>
<evidence type="ECO:0000313" key="2">
    <source>
        <dbReference type="EMBL" id="KAF5822554.1"/>
    </source>
</evidence>
<dbReference type="InterPro" id="IPR012677">
    <property type="entry name" value="Nucleotide-bd_a/b_plait_sf"/>
</dbReference>
<dbReference type="EMBL" id="MNCJ02000316">
    <property type="protein sequence ID" value="KAF5822554.1"/>
    <property type="molecule type" value="Genomic_DNA"/>
</dbReference>
<sequence length="94" mass="10450">MATISTSIASSFKPISTKSNPNLPQTCFRFHLSTTRQPTRLLCVAEETSATIDPTSEAAKRLYVGNIPRTTTIDELQKVFEEHGAMEKAEFFLV</sequence>
<feature type="region of interest" description="Disordered" evidence="1">
    <location>
        <begin position="1"/>
        <end position="21"/>
    </location>
</feature>
<dbReference type="InParanoid" id="A0A251VPC3"/>
<dbReference type="InterPro" id="IPR035979">
    <property type="entry name" value="RBD_domain_sf"/>
</dbReference>
<keyword evidence="4" id="KW-1185">Reference proteome</keyword>